<evidence type="ECO:0000313" key="2">
    <source>
        <dbReference type="EMBL" id="CAB4922561.1"/>
    </source>
</evidence>
<accession>A0A6J7HNI9</accession>
<evidence type="ECO:0000256" key="1">
    <source>
        <dbReference type="SAM" id="MobiDB-lite"/>
    </source>
</evidence>
<name>A0A6J7HNI9_9ZZZZ</name>
<dbReference type="EMBL" id="CAFBMW010000004">
    <property type="protein sequence ID" value="CAB4922561.1"/>
    <property type="molecule type" value="Genomic_DNA"/>
</dbReference>
<feature type="region of interest" description="Disordered" evidence="1">
    <location>
        <begin position="201"/>
        <end position="240"/>
    </location>
</feature>
<proteinExistence type="predicted"/>
<gene>
    <name evidence="2" type="ORF">UFOPK3662_00711</name>
</gene>
<sequence>MAGGKDGFIELLESSSAELYADHLDLMDTGDLIPTPNEIHEDDVALFDEGREAGLITVLRGGRFNTLDRPTPGGHWGLLSRSRQGGWYNAEYLPQIAAYADAILHLGYPAGRVLFELPGSALQLDLAILDDAGRVVVLGEAKRGTAMLETLRINVERRYAEAAPDMTTTKDEARQLAWRLWTVAPDYTWLIGPNHRPAFRTSTSPLRLEPTADGRLPAASHLGLDRPPEAGLMPPPMLMP</sequence>
<organism evidence="2">
    <name type="scientific">freshwater metagenome</name>
    <dbReference type="NCBI Taxonomy" id="449393"/>
    <lineage>
        <taxon>unclassified sequences</taxon>
        <taxon>metagenomes</taxon>
        <taxon>ecological metagenomes</taxon>
    </lineage>
</organism>
<protein>
    <submittedName>
        <fullName evidence="2">Unannotated protein</fullName>
    </submittedName>
</protein>
<reference evidence="2" key="1">
    <citation type="submission" date="2020-05" db="EMBL/GenBank/DDBJ databases">
        <authorList>
            <person name="Chiriac C."/>
            <person name="Salcher M."/>
            <person name="Ghai R."/>
            <person name="Kavagutti S V."/>
        </authorList>
    </citation>
    <scope>NUCLEOTIDE SEQUENCE</scope>
</reference>
<dbReference type="AlphaFoldDB" id="A0A6J7HNI9"/>